<dbReference type="EMBL" id="JAUFQS010000010">
    <property type="protein sequence ID" value="MDN3688527.1"/>
    <property type="molecule type" value="Genomic_DNA"/>
</dbReference>
<dbReference type="SUPFAM" id="SSF56954">
    <property type="entry name" value="Outer membrane efflux proteins (OEP)"/>
    <property type="match status" value="1"/>
</dbReference>
<evidence type="ECO:0000256" key="2">
    <source>
        <dbReference type="ARBA" id="ARBA00007613"/>
    </source>
</evidence>
<name>A0ABT8C8X9_9BACT</name>
<gene>
    <name evidence="8" type="ORF">QWZ15_11855</name>
</gene>
<proteinExistence type="inferred from homology"/>
<keyword evidence="6" id="KW-0472">Membrane</keyword>
<evidence type="ECO:0000256" key="6">
    <source>
        <dbReference type="ARBA" id="ARBA00023136"/>
    </source>
</evidence>
<dbReference type="InterPro" id="IPR003423">
    <property type="entry name" value="OMP_efflux"/>
</dbReference>
<organism evidence="8 9">
    <name type="scientific">Cyclobacterium jeungdonense</name>
    <dbReference type="NCBI Taxonomy" id="708087"/>
    <lineage>
        <taxon>Bacteria</taxon>
        <taxon>Pseudomonadati</taxon>
        <taxon>Bacteroidota</taxon>
        <taxon>Cytophagia</taxon>
        <taxon>Cytophagales</taxon>
        <taxon>Cyclobacteriaceae</taxon>
        <taxon>Cyclobacterium</taxon>
    </lineage>
</organism>
<evidence type="ECO:0000256" key="4">
    <source>
        <dbReference type="ARBA" id="ARBA00022452"/>
    </source>
</evidence>
<reference evidence="9" key="1">
    <citation type="journal article" date="2019" name="Int. J. Syst. Evol. Microbiol.">
        <title>The Global Catalogue of Microorganisms (GCM) 10K type strain sequencing project: providing services to taxonomists for standard genome sequencing and annotation.</title>
        <authorList>
            <consortium name="The Broad Institute Genomics Platform"/>
            <consortium name="The Broad Institute Genome Sequencing Center for Infectious Disease"/>
            <person name="Wu L."/>
            <person name="Ma J."/>
        </authorList>
    </citation>
    <scope>NUCLEOTIDE SEQUENCE [LARGE SCALE GENOMIC DNA]</scope>
    <source>
        <strain evidence="9">CECT 7706</strain>
    </source>
</reference>
<keyword evidence="4" id="KW-1134">Transmembrane beta strand</keyword>
<evidence type="ECO:0000256" key="5">
    <source>
        <dbReference type="ARBA" id="ARBA00022692"/>
    </source>
</evidence>
<accession>A0ABT8C8X9</accession>
<dbReference type="InterPro" id="IPR051906">
    <property type="entry name" value="TolC-like"/>
</dbReference>
<evidence type="ECO:0000256" key="1">
    <source>
        <dbReference type="ARBA" id="ARBA00004442"/>
    </source>
</evidence>
<evidence type="ECO:0000256" key="3">
    <source>
        <dbReference type="ARBA" id="ARBA00022448"/>
    </source>
</evidence>
<evidence type="ECO:0000313" key="9">
    <source>
        <dbReference type="Proteomes" id="UP001236663"/>
    </source>
</evidence>
<comment type="caution">
    <text evidence="8">The sequence shown here is derived from an EMBL/GenBank/DDBJ whole genome shotgun (WGS) entry which is preliminary data.</text>
</comment>
<dbReference type="Gene3D" id="1.20.1600.10">
    <property type="entry name" value="Outer membrane efflux proteins (OEP)"/>
    <property type="match status" value="1"/>
</dbReference>
<keyword evidence="9" id="KW-1185">Reference proteome</keyword>
<protein>
    <submittedName>
        <fullName evidence="8">TolC family protein</fullName>
    </submittedName>
</protein>
<comment type="similarity">
    <text evidence="2">Belongs to the outer membrane factor (OMF) (TC 1.B.17) family.</text>
</comment>
<sequence>MKNLMIAFVLCVLGVPVWGQDTLPLTFTEAVSIGLEQNLEYKTRKNQQEVLSMSRINARLRHLPSVNINSNFNRQVGQQFQQVEGQLIVTNQINDIISSGLNARIPIFYGFQRLNETKAAGFLEEAGENALARAKEEVSFTIAQQYLQVLLDEQLYAIAMENLENQKNQLEQIEGFVEVGLRTLSDQYNQQSEVARLETVALNAKIQWETDLWALAETLQLEPNSLPLPAPVVLDQNHSEWLEMGIQEIYDLAIQHRRDLKEQELLAQGNQRLLAAAKGSLYPQLSAFFNYNTFFTSLDERTISDQLLMVYPQRIFGFSLSIPVFNNFNNKTAITRARVEMMNQKLEKTAMERKIFQEVKLALENFKAAIQTKTSTELQLKAAQEAQKAISERFSLGVSNFVDLAQANEQLVTAQADHIQAAYTLFFQKIIMNYAIGLLAEDLQL</sequence>
<keyword evidence="5" id="KW-0812">Transmembrane</keyword>
<keyword evidence="3" id="KW-0813">Transport</keyword>
<comment type="subcellular location">
    <subcellularLocation>
        <location evidence="1">Cell outer membrane</location>
    </subcellularLocation>
</comment>
<dbReference type="PANTHER" id="PTHR30026:SF20">
    <property type="entry name" value="OUTER MEMBRANE PROTEIN TOLC"/>
    <property type="match status" value="1"/>
</dbReference>
<dbReference type="Proteomes" id="UP001236663">
    <property type="component" value="Unassembled WGS sequence"/>
</dbReference>
<keyword evidence="7" id="KW-0998">Cell outer membrane</keyword>
<dbReference type="Pfam" id="PF02321">
    <property type="entry name" value="OEP"/>
    <property type="match status" value="2"/>
</dbReference>
<evidence type="ECO:0000313" key="8">
    <source>
        <dbReference type="EMBL" id="MDN3688527.1"/>
    </source>
</evidence>
<dbReference type="PANTHER" id="PTHR30026">
    <property type="entry name" value="OUTER MEMBRANE PROTEIN TOLC"/>
    <property type="match status" value="1"/>
</dbReference>
<dbReference type="RefSeq" id="WP_163386788.1">
    <property type="nucleotide sequence ID" value="NZ_JAUFQS010000010.1"/>
</dbReference>
<evidence type="ECO:0000256" key="7">
    <source>
        <dbReference type="ARBA" id="ARBA00023237"/>
    </source>
</evidence>